<organism evidence="2 3">
    <name type="scientific">Mucor saturninus</name>
    <dbReference type="NCBI Taxonomy" id="64648"/>
    <lineage>
        <taxon>Eukaryota</taxon>
        <taxon>Fungi</taxon>
        <taxon>Fungi incertae sedis</taxon>
        <taxon>Mucoromycota</taxon>
        <taxon>Mucoromycotina</taxon>
        <taxon>Mucoromycetes</taxon>
        <taxon>Mucorales</taxon>
        <taxon>Mucorineae</taxon>
        <taxon>Mucoraceae</taxon>
        <taxon>Mucor</taxon>
    </lineage>
</organism>
<dbReference type="Proteomes" id="UP000603453">
    <property type="component" value="Unassembled WGS sequence"/>
</dbReference>
<accession>A0A8H7RQC4</accession>
<keyword evidence="3" id="KW-1185">Reference proteome</keyword>
<dbReference type="EMBL" id="JAEPRD010000002">
    <property type="protein sequence ID" value="KAG2213853.1"/>
    <property type="molecule type" value="Genomic_DNA"/>
</dbReference>
<feature type="non-terminal residue" evidence="2">
    <location>
        <position position="1"/>
    </location>
</feature>
<evidence type="ECO:0000313" key="2">
    <source>
        <dbReference type="EMBL" id="KAG2213853.1"/>
    </source>
</evidence>
<keyword evidence="1" id="KW-0472">Membrane</keyword>
<sequence length="195" mass="22020">TKLTIYHQKDGEYIKRGDIVGLPGVPTYIPSDNEIVHFNAAKDPFYQIKVKDERTGNVFLSSVKMCQMVGSEWHDEITLHLDENNHFYYLSYYPESNYCVSSKSDITTQPFNTTVNVVTPVTGPKPLLGNFMSKQSPPKTKKATVSINDEIPENKEIEEKTFFQKYWYMIIGGAFLLMSMVATEPPPAGAPPARS</sequence>
<dbReference type="PANTHER" id="PTHR39219:SF1">
    <property type="entry name" value="ER MEMBRANE PROTEIN COMPLEX SUBUNIT 10"/>
    <property type="match status" value="1"/>
</dbReference>
<feature type="transmembrane region" description="Helical" evidence="1">
    <location>
        <begin position="166"/>
        <end position="183"/>
    </location>
</feature>
<reference evidence="2" key="1">
    <citation type="submission" date="2020-12" db="EMBL/GenBank/DDBJ databases">
        <title>Metabolic potential, ecology and presence of endohyphal bacteria is reflected in genomic diversity of Mucoromycotina.</title>
        <authorList>
            <person name="Muszewska A."/>
            <person name="Okrasinska A."/>
            <person name="Steczkiewicz K."/>
            <person name="Drgas O."/>
            <person name="Orlowska M."/>
            <person name="Perlinska-Lenart U."/>
            <person name="Aleksandrzak-Piekarczyk T."/>
            <person name="Szatraj K."/>
            <person name="Zielenkiewicz U."/>
            <person name="Pilsyk S."/>
            <person name="Malc E."/>
            <person name="Mieczkowski P."/>
            <person name="Kruszewska J.S."/>
            <person name="Biernat P."/>
            <person name="Pawlowska J."/>
        </authorList>
    </citation>
    <scope>NUCLEOTIDE SEQUENCE</scope>
    <source>
        <strain evidence="2">WA0000017839</strain>
    </source>
</reference>
<comment type="caution">
    <text evidence="2">The sequence shown here is derived from an EMBL/GenBank/DDBJ whole genome shotgun (WGS) entry which is preliminary data.</text>
</comment>
<dbReference type="PANTHER" id="PTHR39219">
    <property type="entry name" value="ER MEMBRANE PROTEIN COMPLEX SUBUNIT 10"/>
    <property type="match status" value="1"/>
</dbReference>
<name>A0A8H7RQC4_9FUNG</name>
<dbReference type="CDD" id="cd22209">
    <property type="entry name" value="EMC10"/>
    <property type="match status" value="1"/>
</dbReference>
<dbReference type="Pfam" id="PF21203">
    <property type="entry name" value="ECM10"/>
    <property type="match status" value="1"/>
</dbReference>
<evidence type="ECO:0000256" key="1">
    <source>
        <dbReference type="SAM" id="Phobius"/>
    </source>
</evidence>
<dbReference type="OrthoDB" id="1894652at2759"/>
<keyword evidence="1" id="KW-0812">Transmembrane</keyword>
<evidence type="ECO:0000313" key="3">
    <source>
        <dbReference type="Proteomes" id="UP000603453"/>
    </source>
</evidence>
<dbReference type="AlphaFoldDB" id="A0A8H7RQC4"/>
<protein>
    <recommendedName>
        <fullName evidence="4">ER membrane protein complex subunit 10</fullName>
    </recommendedName>
</protein>
<gene>
    <name evidence="2" type="ORF">INT47_001122</name>
</gene>
<proteinExistence type="predicted"/>
<keyword evidence="1" id="KW-1133">Transmembrane helix</keyword>
<evidence type="ECO:0008006" key="4">
    <source>
        <dbReference type="Google" id="ProtNLM"/>
    </source>
</evidence>